<evidence type="ECO:0000313" key="4">
    <source>
        <dbReference type="Proteomes" id="UP000664132"/>
    </source>
</evidence>
<gene>
    <name evidence="3" type="ORF">IFR04_006529</name>
</gene>
<feature type="region of interest" description="Disordered" evidence="2">
    <location>
        <begin position="322"/>
        <end position="343"/>
    </location>
</feature>
<comment type="caution">
    <text evidence="3">The sequence shown here is derived from an EMBL/GenBank/DDBJ whole genome shotgun (WGS) entry which is preliminary data.</text>
</comment>
<accession>A0A8H7TK94</accession>
<organism evidence="3 4">
    <name type="scientific">Cadophora malorum</name>
    <dbReference type="NCBI Taxonomy" id="108018"/>
    <lineage>
        <taxon>Eukaryota</taxon>
        <taxon>Fungi</taxon>
        <taxon>Dikarya</taxon>
        <taxon>Ascomycota</taxon>
        <taxon>Pezizomycotina</taxon>
        <taxon>Leotiomycetes</taxon>
        <taxon>Helotiales</taxon>
        <taxon>Ploettnerulaceae</taxon>
        <taxon>Cadophora</taxon>
    </lineage>
</organism>
<keyword evidence="4" id="KW-1185">Reference proteome</keyword>
<keyword evidence="1" id="KW-0175">Coiled coil</keyword>
<sequence length="343" mass="37530">MVLVRVDVTLRPKNQSVANDEQSTESSSAKAPLPRAAIGSSLPIEPLVESDAVSSPQATTSQESLPPYHSQLKLLEQQNKKRLLMVRQDMAEREQSQDNGNKRASIDSNAASREDFYMQQMVLEQENGKRLIGARHQLAGQAPGANDSRNQGHDAQAIAGIYQATDSVPFMKHPLMPEERHQRQFGVAEQLRTPVLPPQGSLADSSDPNAISAADSEANWGADKAMIQYQLADYGVENALYEHERARRPMHQSMEEDAAQQSTALQPASYNQVDDKWGKGQFPAGQGVIAGYQAQLAFLETERRETAAERSQAEAEMFILSGRLPPGATGSSCAPPEPHPAYM</sequence>
<reference evidence="3" key="1">
    <citation type="submission" date="2021-02" db="EMBL/GenBank/DDBJ databases">
        <title>Genome sequence Cadophora malorum strain M34.</title>
        <authorList>
            <person name="Stefanovic E."/>
            <person name="Vu D."/>
            <person name="Scully C."/>
            <person name="Dijksterhuis J."/>
            <person name="Roader J."/>
            <person name="Houbraken J."/>
        </authorList>
    </citation>
    <scope>NUCLEOTIDE SEQUENCE</scope>
    <source>
        <strain evidence="3">M34</strain>
    </source>
</reference>
<protein>
    <submittedName>
        <fullName evidence="3">Uncharacterized protein</fullName>
    </submittedName>
</protein>
<feature type="region of interest" description="Disordered" evidence="2">
    <location>
        <begin position="90"/>
        <end position="110"/>
    </location>
</feature>
<feature type="compositionally biased region" description="Basic and acidic residues" evidence="2">
    <location>
        <begin position="90"/>
        <end position="105"/>
    </location>
</feature>
<feature type="region of interest" description="Disordered" evidence="2">
    <location>
        <begin position="1"/>
        <end position="67"/>
    </location>
</feature>
<dbReference type="EMBL" id="JAFJYH010000086">
    <property type="protein sequence ID" value="KAG4420323.1"/>
    <property type="molecule type" value="Genomic_DNA"/>
</dbReference>
<dbReference type="OrthoDB" id="3540669at2759"/>
<evidence type="ECO:0000256" key="2">
    <source>
        <dbReference type="SAM" id="MobiDB-lite"/>
    </source>
</evidence>
<feature type="coiled-coil region" evidence="1">
    <location>
        <begin position="289"/>
        <end position="316"/>
    </location>
</feature>
<dbReference type="Proteomes" id="UP000664132">
    <property type="component" value="Unassembled WGS sequence"/>
</dbReference>
<feature type="compositionally biased region" description="Polar residues" evidence="2">
    <location>
        <begin position="12"/>
        <end position="29"/>
    </location>
</feature>
<name>A0A8H7TK94_9HELO</name>
<evidence type="ECO:0000256" key="1">
    <source>
        <dbReference type="SAM" id="Coils"/>
    </source>
</evidence>
<dbReference type="AlphaFoldDB" id="A0A8H7TK94"/>
<proteinExistence type="predicted"/>
<evidence type="ECO:0000313" key="3">
    <source>
        <dbReference type="EMBL" id="KAG4420323.1"/>
    </source>
</evidence>
<feature type="compositionally biased region" description="Polar residues" evidence="2">
    <location>
        <begin position="52"/>
        <end position="64"/>
    </location>
</feature>